<feature type="region of interest" description="Disordered" evidence="1">
    <location>
        <begin position="18"/>
        <end position="86"/>
    </location>
</feature>
<dbReference type="EMBL" id="KV454208">
    <property type="protein sequence ID" value="ODQ61853.1"/>
    <property type="molecule type" value="Genomic_DNA"/>
</dbReference>
<evidence type="ECO:0000256" key="1">
    <source>
        <dbReference type="SAM" id="MobiDB-lite"/>
    </source>
</evidence>
<keyword evidence="3" id="KW-1185">Reference proteome</keyword>
<name>A0A1E3P8W3_WICAA</name>
<dbReference type="RefSeq" id="XP_019041060.1">
    <property type="nucleotide sequence ID" value="XM_019184313.1"/>
</dbReference>
<feature type="compositionally biased region" description="Polar residues" evidence="1">
    <location>
        <begin position="40"/>
        <end position="59"/>
    </location>
</feature>
<feature type="compositionally biased region" description="Polar residues" evidence="1">
    <location>
        <begin position="68"/>
        <end position="81"/>
    </location>
</feature>
<evidence type="ECO:0008006" key="4">
    <source>
        <dbReference type="Google" id="ProtNLM"/>
    </source>
</evidence>
<organism evidence="2 3">
    <name type="scientific">Wickerhamomyces anomalus (strain ATCC 58044 / CBS 1984 / NCYC 433 / NRRL Y-366-8)</name>
    <name type="common">Yeast</name>
    <name type="synonym">Hansenula anomala</name>
    <dbReference type="NCBI Taxonomy" id="683960"/>
    <lineage>
        <taxon>Eukaryota</taxon>
        <taxon>Fungi</taxon>
        <taxon>Dikarya</taxon>
        <taxon>Ascomycota</taxon>
        <taxon>Saccharomycotina</taxon>
        <taxon>Saccharomycetes</taxon>
        <taxon>Phaffomycetales</taxon>
        <taxon>Wickerhamomycetaceae</taxon>
        <taxon>Wickerhamomyces</taxon>
    </lineage>
</organism>
<protein>
    <recommendedName>
        <fullName evidence="4">SRA1/Sec31 domain-containing protein</fullName>
    </recommendedName>
</protein>
<dbReference type="OrthoDB" id="4090463at2759"/>
<dbReference type="GeneID" id="30201559"/>
<dbReference type="Proteomes" id="UP000094112">
    <property type="component" value="Unassembled WGS sequence"/>
</dbReference>
<evidence type="ECO:0000313" key="3">
    <source>
        <dbReference type="Proteomes" id="UP000094112"/>
    </source>
</evidence>
<dbReference type="AlphaFoldDB" id="A0A1E3P8W3"/>
<gene>
    <name evidence="2" type="ORF">WICANDRAFT_76043</name>
</gene>
<evidence type="ECO:0000313" key="2">
    <source>
        <dbReference type="EMBL" id="ODQ61853.1"/>
    </source>
</evidence>
<proteinExistence type="predicted"/>
<sequence>MTSYQNISESEIKGYNDCPVLDYQRTPSSTSLKTRRRLVSHNTTASKSTSKPSLTSMNGPTPIPRPPSVTSLKKTTSQASLNAPKVEESKISNEDLLGKLTEILSLKTCLQDREFKHYEKRLIDQFTKGLTNDSHKAVVLASLENYQNKEQTKNDLMKFMLVNDGVSTWCLPLRKILENIKL</sequence>
<accession>A0A1E3P8W3</accession>
<reference evidence="2 3" key="1">
    <citation type="journal article" date="2016" name="Proc. Natl. Acad. Sci. U.S.A.">
        <title>Comparative genomics of biotechnologically important yeasts.</title>
        <authorList>
            <person name="Riley R."/>
            <person name="Haridas S."/>
            <person name="Wolfe K.H."/>
            <person name="Lopes M.R."/>
            <person name="Hittinger C.T."/>
            <person name="Goeker M."/>
            <person name="Salamov A.A."/>
            <person name="Wisecaver J.H."/>
            <person name="Long T.M."/>
            <person name="Calvey C.H."/>
            <person name="Aerts A.L."/>
            <person name="Barry K.W."/>
            <person name="Choi C."/>
            <person name="Clum A."/>
            <person name="Coughlan A.Y."/>
            <person name="Deshpande S."/>
            <person name="Douglass A.P."/>
            <person name="Hanson S.J."/>
            <person name="Klenk H.-P."/>
            <person name="LaButti K.M."/>
            <person name="Lapidus A."/>
            <person name="Lindquist E.A."/>
            <person name="Lipzen A.M."/>
            <person name="Meier-Kolthoff J.P."/>
            <person name="Ohm R.A."/>
            <person name="Otillar R.P."/>
            <person name="Pangilinan J.L."/>
            <person name="Peng Y."/>
            <person name="Rokas A."/>
            <person name="Rosa C.A."/>
            <person name="Scheuner C."/>
            <person name="Sibirny A.A."/>
            <person name="Slot J.C."/>
            <person name="Stielow J.B."/>
            <person name="Sun H."/>
            <person name="Kurtzman C.P."/>
            <person name="Blackwell M."/>
            <person name="Grigoriev I.V."/>
            <person name="Jeffries T.W."/>
        </authorList>
    </citation>
    <scope>NUCLEOTIDE SEQUENCE [LARGE SCALE GENOMIC DNA]</scope>
    <source>
        <strain evidence="3">ATCC 58044 / CBS 1984 / NCYC 433 / NRRL Y-366-8</strain>
    </source>
</reference>